<keyword evidence="7" id="KW-0238">DNA-binding</keyword>
<feature type="domain" description="RNA polymerase sigma factor 54 DNA-binding" evidence="9">
    <location>
        <begin position="266"/>
        <end position="417"/>
    </location>
</feature>
<keyword evidence="4" id="KW-0548">Nucleotidyltransferase</keyword>
<comment type="similarity">
    <text evidence="1">Belongs to the sigma-54 factor family.</text>
</comment>
<evidence type="ECO:0000256" key="2">
    <source>
        <dbReference type="ARBA" id="ARBA00022478"/>
    </source>
</evidence>
<evidence type="ECO:0000256" key="4">
    <source>
        <dbReference type="ARBA" id="ARBA00022695"/>
    </source>
</evidence>
<dbReference type="GO" id="GO:0000428">
    <property type="term" value="C:DNA-directed RNA polymerase complex"/>
    <property type="evidence" value="ECO:0007669"/>
    <property type="project" value="UniProtKB-KW"/>
</dbReference>
<evidence type="ECO:0000256" key="3">
    <source>
        <dbReference type="ARBA" id="ARBA00022679"/>
    </source>
</evidence>
<dbReference type="Pfam" id="PF00309">
    <property type="entry name" value="Sigma54_AID"/>
    <property type="match status" value="1"/>
</dbReference>
<dbReference type="NCBIfam" id="TIGR02395">
    <property type="entry name" value="rpoN_sigma"/>
    <property type="match status" value="1"/>
</dbReference>
<evidence type="ECO:0000256" key="6">
    <source>
        <dbReference type="ARBA" id="ARBA00023082"/>
    </source>
</evidence>
<comment type="caution">
    <text evidence="11">The sequence shown here is derived from an EMBL/GenBank/DDBJ whole genome shotgun (WGS) entry which is preliminary data.</text>
</comment>
<dbReference type="GO" id="GO:0016987">
    <property type="term" value="F:sigma factor activity"/>
    <property type="evidence" value="ECO:0007669"/>
    <property type="project" value="UniProtKB-KW"/>
</dbReference>
<dbReference type="InterPro" id="IPR007634">
    <property type="entry name" value="RNA_pol_sigma_54_DNA-bd"/>
</dbReference>
<dbReference type="RefSeq" id="WP_132224101.1">
    <property type="nucleotide sequence ID" value="NZ_JANKBG010000004.1"/>
</dbReference>
<gene>
    <name evidence="11" type="ORF">EDD61_104124</name>
</gene>
<reference evidence="11 12" key="1">
    <citation type="submission" date="2019-03" db="EMBL/GenBank/DDBJ databases">
        <title>Genomic Encyclopedia of Type Strains, Phase IV (KMG-IV): sequencing the most valuable type-strain genomes for metagenomic binning, comparative biology and taxonomic classification.</title>
        <authorList>
            <person name="Goeker M."/>
        </authorList>
    </citation>
    <scope>NUCLEOTIDE SEQUENCE [LARGE SCALE GENOMIC DNA]</scope>
    <source>
        <strain evidence="11 12">DSM 29481</strain>
    </source>
</reference>
<dbReference type="PROSITE" id="PS50044">
    <property type="entry name" value="SIGMA54_3"/>
    <property type="match status" value="1"/>
</dbReference>
<keyword evidence="3" id="KW-0808">Transferase</keyword>
<evidence type="ECO:0000256" key="5">
    <source>
        <dbReference type="ARBA" id="ARBA00023015"/>
    </source>
</evidence>
<keyword evidence="6" id="KW-0731">Sigma factor</keyword>
<dbReference type="GO" id="GO:0006352">
    <property type="term" value="P:DNA-templated transcription initiation"/>
    <property type="evidence" value="ECO:0007669"/>
    <property type="project" value="InterPro"/>
</dbReference>
<dbReference type="GO" id="GO:0003677">
    <property type="term" value="F:DNA binding"/>
    <property type="evidence" value="ECO:0007669"/>
    <property type="project" value="UniProtKB-KW"/>
</dbReference>
<keyword evidence="5" id="KW-0805">Transcription regulation</keyword>
<sequence>MKMKQEMRPTLKQKQVLTMKQQQDLKILSFSSSELQTYIEEQVESNPLLEQDIQYETGYIQKCERNFELMMNYVIQEQTLSEVLQEQIHQYNKPLFVDLAVFLADLLDDNGYLPYSNKAIQRYFPQYSYDDIEETINILQSFEPSGVGARNLQECLLIQLANLAHPYAKLAILLVNEYLSELAQHKLTILAKKLDVAITDIQEALKLIQSLHPKPGSMYAATAVYLNPDVYVACEDGEITIELFRNTYGLRMNMEDFPAHYEEMKDYLKQEKKKAESLLNGIKKRSDTLLHLTKAIVAHQLPFFTEGKPLQPLTMKTIADALSMHESTISRCVASKSMIFQNQTIPLKYFFVHALSNGSVKEVQERLKELIRNEDHKKPYSDQKLCDILLHEGYTISRRTIAKYRDEFKIPSAAKRKSYES</sequence>
<dbReference type="InterPro" id="IPR007046">
    <property type="entry name" value="RNA_pol_sigma_54_core-bd"/>
</dbReference>
<evidence type="ECO:0000259" key="10">
    <source>
        <dbReference type="Pfam" id="PF04963"/>
    </source>
</evidence>
<dbReference type="PRINTS" id="PR00045">
    <property type="entry name" value="SIGMA54FCT"/>
</dbReference>
<evidence type="ECO:0000256" key="7">
    <source>
        <dbReference type="ARBA" id="ARBA00023125"/>
    </source>
</evidence>
<dbReference type="AlphaFoldDB" id="A0A4R3TMD4"/>
<dbReference type="Gene3D" id="1.10.10.60">
    <property type="entry name" value="Homeodomain-like"/>
    <property type="match status" value="1"/>
</dbReference>
<keyword evidence="8" id="KW-0804">Transcription</keyword>
<evidence type="ECO:0000256" key="8">
    <source>
        <dbReference type="ARBA" id="ARBA00023163"/>
    </source>
</evidence>
<feature type="domain" description="RNA polymerase sigma factor 54 core-binding" evidence="10">
    <location>
        <begin position="71"/>
        <end position="247"/>
    </location>
</feature>
<proteinExistence type="inferred from homology"/>
<keyword evidence="2" id="KW-0240">DNA-directed RNA polymerase</keyword>
<dbReference type="PROSITE" id="PS00717">
    <property type="entry name" value="SIGMA54_1"/>
    <property type="match status" value="1"/>
</dbReference>
<evidence type="ECO:0000313" key="12">
    <source>
        <dbReference type="Proteomes" id="UP000295773"/>
    </source>
</evidence>
<dbReference type="PANTHER" id="PTHR32248">
    <property type="entry name" value="RNA POLYMERASE SIGMA-54 FACTOR"/>
    <property type="match status" value="1"/>
</dbReference>
<dbReference type="Pfam" id="PF04552">
    <property type="entry name" value="Sigma54_DBD"/>
    <property type="match status" value="1"/>
</dbReference>
<dbReference type="PROSITE" id="PS00718">
    <property type="entry name" value="SIGMA54_2"/>
    <property type="match status" value="1"/>
</dbReference>
<dbReference type="EMBL" id="SMBP01000004">
    <property type="protein sequence ID" value="TCU62484.1"/>
    <property type="molecule type" value="Genomic_DNA"/>
</dbReference>
<protein>
    <submittedName>
        <fullName evidence="11">RNA polymerase RpoN-/SigL-like sigma 54 subunit</fullName>
    </submittedName>
</protein>
<organism evidence="11 12">
    <name type="scientific">Longicatena caecimuris</name>
    <dbReference type="NCBI Taxonomy" id="1796635"/>
    <lineage>
        <taxon>Bacteria</taxon>
        <taxon>Bacillati</taxon>
        <taxon>Bacillota</taxon>
        <taxon>Erysipelotrichia</taxon>
        <taxon>Erysipelotrichales</taxon>
        <taxon>Erysipelotrichaceae</taxon>
        <taxon>Longicatena</taxon>
    </lineage>
</organism>
<dbReference type="Proteomes" id="UP000295773">
    <property type="component" value="Unassembled WGS sequence"/>
</dbReference>
<dbReference type="GO" id="GO:0001216">
    <property type="term" value="F:DNA-binding transcription activator activity"/>
    <property type="evidence" value="ECO:0007669"/>
    <property type="project" value="InterPro"/>
</dbReference>
<dbReference type="Pfam" id="PF04963">
    <property type="entry name" value="Sigma54_CBD"/>
    <property type="match status" value="1"/>
</dbReference>
<dbReference type="GO" id="GO:0016779">
    <property type="term" value="F:nucleotidyltransferase activity"/>
    <property type="evidence" value="ECO:0007669"/>
    <property type="project" value="UniProtKB-KW"/>
</dbReference>
<dbReference type="Gene3D" id="1.10.10.1330">
    <property type="entry name" value="RNA polymerase sigma-54 factor, core-binding domain"/>
    <property type="match status" value="1"/>
</dbReference>
<keyword evidence="12" id="KW-1185">Reference proteome</keyword>
<dbReference type="InterPro" id="IPR000394">
    <property type="entry name" value="RNA_pol_sigma_54"/>
</dbReference>
<accession>A0A4R3TMD4</accession>
<dbReference type="PIRSF" id="PIRSF000774">
    <property type="entry name" value="RpoN"/>
    <property type="match status" value="1"/>
</dbReference>
<name>A0A4R3TMD4_9FIRM</name>
<dbReference type="PANTHER" id="PTHR32248:SF4">
    <property type="entry name" value="RNA POLYMERASE SIGMA-54 FACTOR"/>
    <property type="match status" value="1"/>
</dbReference>
<evidence type="ECO:0000256" key="1">
    <source>
        <dbReference type="ARBA" id="ARBA00008798"/>
    </source>
</evidence>
<dbReference type="InterPro" id="IPR038709">
    <property type="entry name" value="RpoN_core-bd_sf"/>
</dbReference>
<evidence type="ECO:0000313" key="11">
    <source>
        <dbReference type="EMBL" id="TCU62484.1"/>
    </source>
</evidence>
<evidence type="ECO:0000259" key="9">
    <source>
        <dbReference type="Pfam" id="PF04552"/>
    </source>
</evidence>